<name>A0AAN8XH51_HALRR</name>
<evidence type="ECO:0000313" key="2">
    <source>
        <dbReference type="EMBL" id="KAK7080233.1"/>
    </source>
</evidence>
<keyword evidence="3" id="KW-1185">Reference proteome</keyword>
<comment type="caution">
    <text evidence="2">The sequence shown here is derived from an EMBL/GenBank/DDBJ whole genome shotgun (WGS) entry which is preliminary data.</text>
</comment>
<feature type="compositionally biased region" description="Low complexity" evidence="1">
    <location>
        <begin position="221"/>
        <end position="230"/>
    </location>
</feature>
<feature type="compositionally biased region" description="Basic and acidic residues" evidence="1">
    <location>
        <begin position="207"/>
        <end position="220"/>
    </location>
</feature>
<dbReference type="Proteomes" id="UP001381693">
    <property type="component" value="Unassembled WGS sequence"/>
</dbReference>
<evidence type="ECO:0000313" key="3">
    <source>
        <dbReference type="Proteomes" id="UP001381693"/>
    </source>
</evidence>
<feature type="compositionally biased region" description="Basic and acidic residues" evidence="1">
    <location>
        <begin position="52"/>
        <end position="79"/>
    </location>
</feature>
<feature type="non-terminal residue" evidence="2">
    <location>
        <position position="1"/>
    </location>
</feature>
<dbReference type="EMBL" id="JAXCGZ010006042">
    <property type="protein sequence ID" value="KAK7080233.1"/>
    <property type="molecule type" value="Genomic_DNA"/>
</dbReference>
<sequence>MSRNYNNHGYETDESSHSRNRSRENFLSDQELDRYYDDGLNRHRRAHHHHSYDRDTGEEPSYYDEHSDHDNSHRGRERYFGGNEEAIGNSWRSNQRGSRLSRDAQYDERDLHDGDDFENRFQKYTGTSRRPVSDHDYDGSDGFYDDRPHQRDTYFSEKEKKISSQNPYFDKPIPKDPYQSENESVAPSEGRYDDRPVQEDPYQSNIESRRAIREYDRDIDQSSLDDQSSRNGFPGAFSYNDRDSVDGEQLVHRQQSSVVSGFDSPNLRIYDQDSNQNQNALYFNQVREQPSRNSRLGVMSQFPSHLDRERGI</sequence>
<gene>
    <name evidence="2" type="ORF">SK128_008939</name>
</gene>
<reference evidence="2 3" key="1">
    <citation type="submission" date="2023-11" db="EMBL/GenBank/DDBJ databases">
        <title>Halocaridina rubra genome assembly.</title>
        <authorList>
            <person name="Smith C."/>
        </authorList>
    </citation>
    <scope>NUCLEOTIDE SEQUENCE [LARGE SCALE GENOMIC DNA]</scope>
    <source>
        <strain evidence="2">EP-1</strain>
        <tissue evidence="2">Whole</tissue>
    </source>
</reference>
<accession>A0AAN8XH51</accession>
<protein>
    <submittedName>
        <fullName evidence="2">Uncharacterized protein</fullName>
    </submittedName>
</protein>
<feature type="compositionally biased region" description="Basic and acidic residues" evidence="1">
    <location>
        <begin position="10"/>
        <end position="31"/>
    </location>
</feature>
<feature type="region of interest" description="Disordered" evidence="1">
    <location>
        <begin position="44"/>
        <end position="241"/>
    </location>
</feature>
<organism evidence="2 3">
    <name type="scientific">Halocaridina rubra</name>
    <name type="common">Hawaiian red shrimp</name>
    <dbReference type="NCBI Taxonomy" id="373956"/>
    <lineage>
        <taxon>Eukaryota</taxon>
        <taxon>Metazoa</taxon>
        <taxon>Ecdysozoa</taxon>
        <taxon>Arthropoda</taxon>
        <taxon>Crustacea</taxon>
        <taxon>Multicrustacea</taxon>
        <taxon>Malacostraca</taxon>
        <taxon>Eumalacostraca</taxon>
        <taxon>Eucarida</taxon>
        <taxon>Decapoda</taxon>
        <taxon>Pleocyemata</taxon>
        <taxon>Caridea</taxon>
        <taxon>Atyoidea</taxon>
        <taxon>Atyidae</taxon>
        <taxon>Halocaridina</taxon>
    </lineage>
</organism>
<evidence type="ECO:0000256" key="1">
    <source>
        <dbReference type="SAM" id="MobiDB-lite"/>
    </source>
</evidence>
<dbReference type="AlphaFoldDB" id="A0AAN8XH51"/>
<proteinExistence type="predicted"/>
<feature type="region of interest" description="Disordered" evidence="1">
    <location>
        <begin position="1"/>
        <end position="31"/>
    </location>
</feature>
<feature type="compositionally biased region" description="Basic and acidic residues" evidence="1">
    <location>
        <begin position="100"/>
        <end position="121"/>
    </location>
</feature>
<feature type="compositionally biased region" description="Basic and acidic residues" evidence="1">
    <location>
        <begin position="131"/>
        <end position="162"/>
    </location>
</feature>